<dbReference type="Gene3D" id="3.40.50.2000">
    <property type="entry name" value="Glycogen Phosphorylase B"/>
    <property type="match status" value="2"/>
</dbReference>
<sequence length="419" mass="47190">MRILLINTSDRTGGAAVAANRLLKALQKKGVSVSMLVRDKVTQDTSVVSINTSAAKKLINQIRFVWERLVIFLCNHLSKENLFQVSIANTGTDIRHYALVREADVIHIHWINQGMLSLSDIKRLIDSGKPVVWTLHDMWPATGVCHYAGLCDQYRSECTQCPMMQHPFFWNLVRTVYQHKSTIGLEKIAFVGCSHWITEKCKQSRLLRNASFYSIPNPINTTLFKPHNKQFVRGKYNLPIQKKLVLFAAAKVSDSRKGLTYLIEACHLLAEQHAGIEVLLMGNKADEIQCQLPVPSHQLGYVSSLEQIAEIYSLSDVFVISSLEDNLPNTIMEAMACGTPCVGFQTGGIPEMIDHLKNGYVARYQDAEDLAQGITWVLDHPYPQQLAEACVEKVKTHYSEEVIAGKYIALYQKLMEKSK</sequence>
<dbReference type="CDD" id="cd03825">
    <property type="entry name" value="GT4_WcaC-like"/>
    <property type="match status" value="1"/>
</dbReference>
<dbReference type="Proteomes" id="UP001165444">
    <property type="component" value="Unassembled WGS sequence"/>
</dbReference>
<name>A0ABT0C2J6_9BACT</name>
<protein>
    <submittedName>
        <fullName evidence="2">Glycosyltransferase family 4 protein</fullName>
    </submittedName>
</protein>
<dbReference type="EMBL" id="JAKZMM010000021">
    <property type="protein sequence ID" value="MCJ2380821.1"/>
    <property type="molecule type" value="Genomic_DNA"/>
</dbReference>
<evidence type="ECO:0000259" key="1">
    <source>
        <dbReference type="Pfam" id="PF13439"/>
    </source>
</evidence>
<feature type="domain" description="Glycosyltransferase subfamily 4-like N-terminal" evidence="1">
    <location>
        <begin position="13"/>
        <end position="177"/>
    </location>
</feature>
<comment type="caution">
    <text evidence="2">The sequence shown here is derived from an EMBL/GenBank/DDBJ whole genome shotgun (WGS) entry which is preliminary data.</text>
</comment>
<proteinExistence type="predicted"/>
<gene>
    <name evidence="2" type="ORF">MUN53_09385</name>
</gene>
<dbReference type="PANTHER" id="PTHR12526">
    <property type="entry name" value="GLYCOSYLTRANSFERASE"/>
    <property type="match status" value="1"/>
</dbReference>
<evidence type="ECO:0000313" key="3">
    <source>
        <dbReference type="Proteomes" id="UP001165444"/>
    </source>
</evidence>
<keyword evidence="3" id="KW-1185">Reference proteome</keyword>
<reference evidence="2 3" key="1">
    <citation type="submission" date="2022-03" db="EMBL/GenBank/DDBJ databases">
        <title>Parabacteroides sp. nov. isolated from swine feces.</title>
        <authorList>
            <person name="Bak J.E."/>
        </authorList>
    </citation>
    <scope>NUCLEOTIDE SEQUENCE [LARGE SCALE GENOMIC DNA]</scope>
    <source>
        <strain evidence="2 3">AGMB00274</strain>
    </source>
</reference>
<accession>A0ABT0C2J6</accession>
<evidence type="ECO:0000313" key="2">
    <source>
        <dbReference type="EMBL" id="MCJ2380821.1"/>
    </source>
</evidence>
<dbReference type="SUPFAM" id="SSF53756">
    <property type="entry name" value="UDP-Glycosyltransferase/glycogen phosphorylase"/>
    <property type="match status" value="1"/>
</dbReference>
<dbReference type="Pfam" id="PF13439">
    <property type="entry name" value="Glyco_transf_4"/>
    <property type="match status" value="1"/>
</dbReference>
<dbReference type="Pfam" id="PF13692">
    <property type="entry name" value="Glyco_trans_1_4"/>
    <property type="match status" value="1"/>
</dbReference>
<organism evidence="2 3">
    <name type="scientific">Parabacteroides faecalis</name>
    <dbReference type="NCBI Taxonomy" id="2924040"/>
    <lineage>
        <taxon>Bacteria</taxon>
        <taxon>Pseudomonadati</taxon>
        <taxon>Bacteroidota</taxon>
        <taxon>Bacteroidia</taxon>
        <taxon>Bacteroidales</taxon>
        <taxon>Tannerellaceae</taxon>
        <taxon>Parabacteroides</taxon>
    </lineage>
</organism>
<dbReference type="RefSeq" id="WP_243325061.1">
    <property type="nucleotide sequence ID" value="NZ_JAKZMM010000021.1"/>
</dbReference>
<dbReference type="InterPro" id="IPR028098">
    <property type="entry name" value="Glyco_trans_4-like_N"/>
</dbReference>
<dbReference type="PANTHER" id="PTHR12526:SF637">
    <property type="entry name" value="GLYCOSYLTRANSFERASE EPSF-RELATED"/>
    <property type="match status" value="1"/>
</dbReference>